<proteinExistence type="predicted"/>
<dbReference type="CTD" id="8345046"/>
<name>G4M1E2_SCHMA</name>
<accession>G4M1E2</accession>
<dbReference type="WBParaSite" id="Smp_152700.1">
    <property type="protein sequence ID" value="Smp_152700.1"/>
    <property type="gene ID" value="Smp_152700"/>
</dbReference>
<protein>
    <submittedName>
        <fullName evidence="2">Mobile element protein</fullName>
    </submittedName>
</protein>
<dbReference type="KEGG" id="smm:Smp_152700"/>
<organism evidence="1 2">
    <name type="scientific">Schistosoma mansoni</name>
    <name type="common">Blood fluke</name>
    <dbReference type="NCBI Taxonomy" id="6183"/>
    <lineage>
        <taxon>Eukaryota</taxon>
        <taxon>Metazoa</taxon>
        <taxon>Spiralia</taxon>
        <taxon>Lophotrochozoa</taxon>
        <taxon>Platyhelminthes</taxon>
        <taxon>Trematoda</taxon>
        <taxon>Digenea</taxon>
        <taxon>Strigeidida</taxon>
        <taxon>Schistosomatoidea</taxon>
        <taxon>Schistosomatidae</taxon>
        <taxon>Schistosoma</taxon>
    </lineage>
</organism>
<dbReference type="RefSeq" id="XP_018647298.1">
    <property type="nucleotide sequence ID" value="XM_018791765.1"/>
</dbReference>
<dbReference type="HOGENOM" id="CLU_2981587_0_0_1"/>
<dbReference type="InParanoid" id="G4M1E2"/>
<reference evidence="2" key="2">
    <citation type="submission" date="2018-12" db="UniProtKB">
        <authorList>
            <consortium name="WormBaseParasite"/>
        </authorList>
    </citation>
    <scope>IDENTIFICATION</scope>
    <source>
        <strain evidence="2">Puerto Rican</strain>
    </source>
</reference>
<reference evidence="1" key="1">
    <citation type="journal article" date="2012" name="PLoS Negl. Trop. Dis.">
        <title>A systematically improved high quality genome and transcriptome of the human blood fluke Schistosoma mansoni.</title>
        <authorList>
            <person name="Protasio A.V."/>
            <person name="Tsai I.J."/>
            <person name="Babbage A."/>
            <person name="Nichol S."/>
            <person name="Hunt M."/>
            <person name="Aslett M.A."/>
            <person name="De Silva N."/>
            <person name="Velarde G.S."/>
            <person name="Anderson T.J."/>
            <person name="Clark R.C."/>
            <person name="Davidson C."/>
            <person name="Dillon G.P."/>
            <person name="Holroyd N.E."/>
            <person name="LoVerde P.T."/>
            <person name="Lloyd C."/>
            <person name="McQuillan J."/>
            <person name="Oliveira G."/>
            <person name="Otto T.D."/>
            <person name="Parker-Manuel S.J."/>
            <person name="Quail M.A."/>
            <person name="Wilson R.A."/>
            <person name="Zerlotini A."/>
            <person name="Dunne D.W."/>
            <person name="Berriman M."/>
        </authorList>
    </citation>
    <scope>NUCLEOTIDE SEQUENCE [LARGE SCALE GENOMIC DNA]</scope>
    <source>
        <strain evidence="1">Puerto Rican</strain>
    </source>
</reference>
<sequence>MVREVWQSHYVWIDWPFDRLELSAHIVKIVRKPNMIGSIEIFRSFEILRQYKSSDLKR</sequence>
<dbReference type="GeneID" id="8345046"/>
<evidence type="ECO:0000313" key="1">
    <source>
        <dbReference type="Proteomes" id="UP000008854"/>
    </source>
</evidence>
<evidence type="ECO:0000313" key="2">
    <source>
        <dbReference type="WBParaSite" id="Smp_152700.1"/>
    </source>
</evidence>
<dbReference type="AlphaFoldDB" id="G4M1E2"/>
<keyword evidence="1" id="KW-1185">Reference proteome</keyword>
<dbReference type="Proteomes" id="UP000008854">
    <property type="component" value="Unassembled WGS sequence"/>
</dbReference>